<dbReference type="Pfam" id="PF02152">
    <property type="entry name" value="FolB"/>
    <property type="match status" value="1"/>
</dbReference>
<dbReference type="UniPathway" id="UPA00077">
    <property type="reaction ID" value="UER00154"/>
</dbReference>
<keyword evidence="10" id="KW-0067">ATP-binding</keyword>
<dbReference type="GO" id="GO:0046654">
    <property type="term" value="P:tetrahydrofolate biosynthetic process"/>
    <property type="evidence" value="ECO:0007669"/>
    <property type="project" value="UniProtKB-UniRule"/>
</dbReference>
<evidence type="ECO:0000256" key="5">
    <source>
        <dbReference type="ARBA" id="ARBA00005708"/>
    </source>
</evidence>
<evidence type="ECO:0000313" key="16">
    <source>
        <dbReference type="EMBL" id="EEP20423.1"/>
    </source>
</evidence>
<accession>C4FHB0</accession>
<dbReference type="Gene3D" id="3.30.1130.10">
    <property type="match status" value="1"/>
</dbReference>
<keyword evidence="9" id="KW-0418">Kinase</keyword>
<dbReference type="SUPFAM" id="SSF55620">
    <property type="entry name" value="Tetrahydrobiopterin biosynthesis enzymes-like"/>
    <property type="match status" value="1"/>
</dbReference>
<feature type="domain" description="Dihydroneopterin aldolase/epimerase" evidence="15">
    <location>
        <begin position="4"/>
        <end position="116"/>
    </location>
</feature>
<evidence type="ECO:0000313" key="17">
    <source>
        <dbReference type="Proteomes" id="UP000006408"/>
    </source>
</evidence>
<dbReference type="InterPro" id="IPR000550">
    <property type="entry name" value="Hppk"/>
</dbReference>
<keyword evidence="11 13" id="KW-0289">Folate biosynthesis</keyword>
<comment type="pathway">
    <text evidence="4">Cofactor biosynthesis; tetrahydrofolate biosynthesis; 2-amino-4-hydroxy-6-hydroxymethyl-7,8-dihydropteridine diphosphate from 7,8-dihydroneopterin triphosphate: step 4/4.</text>
</comment>
<dbReference type="GO" id="GO:0016301">
    <property type="term" value="F:kinase activity"/>
    <property type="evidence" value="ECO:0007669"/>
    <property type="project" value="UniProtKB-KW"/>
</dbReference>
<dbReference type="STRING" id="1683.Bang102_003665"/>
<evidence type="ECO:0000256" key="4">
    <source>
        <dbReference type="ARBA" id="ARBA00005051"/>
    </source>
</evidence>
<feature type="region of interest" description="Disordered" evidence="14">
    <location>
        <begin position="313"/>
        <end position="364"/>
    </location>
</feature>
<dbReference type="EMBL" id="ABYS02000013">
    <property type="protein sequence ID" value="EEP20423.1"/>
    <property type="molecule type" value="Genomic_DNA"/>
</dbReference>
<dbReference type="eggNOG" id="COG1539">
    <property type="taxonomic scope" value="Bacteria"/>
</dbReference>
<evidence type="ECO:0000256" key="14">
    <source>
        <dbReference type="SAM" id="MobiDB-lite"/>
    </source>
</evidence>
<keyword evidence="8" id="KW-0547">Nucleotide-binding</keyword>
<evidence type="ECO:0000256" key="12">
    <source>
        <dbReference type="ARBA" id="ARBA00023239"/>
    </source>
</evidence>
<dbReference type="InterPro" id="IPR043133">
    <property type="entry name" value="GTP-CH-I_C/QueF"/>
</dbReference>
<proteinExistence type="inferred from homology"/>
<comment type="catalytic activity">
    <reaction evidence="1">
        <text>6-hydroxymethyl-7,8-dihydropterin + ATP = (7,8-dihydropterin-6-yl)methyl diphosphate + AMP + H(+)</text>
        <dbReference type="Rhea" id="RHEA:11412"/>
        <dbReference type="ChEBI" id="CHEBI:15378"/>
        <dbReference type="ChEBI" id="CHEBI:30616"/>
        <dbReference type="ChEBI" id="CHEBI:44841"/>
        <dbReference type="ChEBI" id="CHEBI:72950"/>
        <dbReference type="ChEBI" id="CHEBI:456215"/>
        <dbReference type="EC" id="2.7.6.3"/>
    </reaction>
</comment>
<evidence type="ECO:0000256" key="3">
    <source>
        <dbReference type="ARBA" id="ARBA00005013"/>
    </source>
</evidence>
<dbReference type="eggNOG" id="COG0801">
    <property type="taxonomic scope" value="Bacteria"/>
</dbReference>
<dbReference type="SUPFAM" id="SSF55083">
    <property type="entry name" value="6-hydroxymethyl-7,8-dihydropterin pyrophosphokinase, HPPK"/>
    <property type="match status" value="2"/>
</dbReference>
<dbReference type="SMART" id="SM00905">
    <property type="entry name" value="FolB"/>
    <property type="match status" value="1"/>
</dbReference>
<dbReference type="CDD" id="cd00483">
    <property type="entry name" value="HPPK"/>
    <property type="match status" value="1"/>
</dbReference>
<dbReference type="PATRIC" id="fig|518635.17.peg.318"/>
<dbReference type="NCBIfam" id="TIGR00525">
    <property type="entry name" value="folB"/>
    <property type="match status" value="1"/>
</dbReference>
<keyword evidence="17" id="KW-1185">Reference proteome</keyword>
<dbReference type="GeneID" id="42864671"/>
<dbReference type="Proteomes" id="UP000006408">
    <property type="component" value="Unassembled WGS sequence"/>
</dbReference>
<dbReference type="NCBIfam" id="TIGR00526">
    <property type="entry name" value="folB_dom"/>
    <property type="match status" value="1"/>
</dbReference>
<evidence type="ECO:0000256" key="7">
    <source>
        <dbReference type="ARBA" id="ARBA00022679"/>
    </source>
</evidence>
<dbReference type="PANTHER" id="PTHR43071">
    <property type="entry name" value="2-AMINO-4-HYDROXY-6-HYDROXYMETHYLDIHYDROPTERIDINE PYROPHOSPHOKINASE"/>
    <property type="match status" value="1"/>
</dbReference>
<evidence type="ECO:0000256" key="13">
    <source>
        <dbReference type="RuleBase" id="RU362079"/>
    </source>
</evidence>
<evidence type="ECO:0000256" key="1">
    <source>
        <dbReference type="ARBA" id="ARBA00000198"/>
    </source>
</evidence>
<dbReference type="HOGENOM" id="CLU_023499_2_0_11"/>
<evidence type="ECO:0000256" key="6">
    <source>
        <dbReference type="ARBA" id="ARBA00009640"/>
    </source>
</evidence>
<organism evidence="16 17">
    <name type="scientific">Bifidobacterium angulatum DSM 20098 = JCM 7096</name>
    <dbReference type="NCBI Taxonomy" id="518635"/>
    <lineage>
        <taxon>Bacteria</taxon>
        <taxon>Bacillati</taxon>
        <taxon>Actinomycetota</taxon>
        <taxon>Actinomycetes</taxon>
        <taxon>Bifidobacteriales</taxon>
        <taxon>Bifidobacteriaceae</taxon>
        <taxon>Bifidobacterium</taxon>
    </lineage>
</organism>
<dbReference type="KEGG" id="bang:BBAG_0309"/>
<dbReference type="Pfam" id="PF01288">
    <property type="entry name" value="HPPK"/>
    <property type="match status" value="2"/>
</dbReference>
<dbReference type="CDD" id="cd00534">
    <property type="entry name" value="DHNA_DHNTPE"/>
    <property type="match status" value="1"/>
</dbReference>
<evidence type="ECO:0000256" key="2">
    <source>
        <dbReference type="ARBA" id="ARBA00001353"/>
    </source>
</evidence>
<keyword evidence="12 13" id="KW-0456">Lyase</keyword>
<comment type="similarity">
    <text evidence="6">In the N-terminal section; belongs to the DHNA family.</text>
</comment>
<dbReference type="InterPro" id="IPR006156">
    <property type="entry name" value="Dihydroneopterin_aldolase"/>
</dbReference>
<evidence type="ECO:0000259" key="15">
    <source>
        <dbReference type="SMART" id="SM00905"/>
    </source>
</evidence>
<comment type="caution">
    <text evidence="16">The sequence shown here is derived from an EMBL/GenBank/DDBJ whole genome shotgun (WGS) entry which is preliminary data.</text>
</comment>
<feature type="compositionally biased region" description="Polar residues" evidence="14">
    <location>
        <begin position="345"/>
        <end position="355"/>
    </location>
</feature>
<dbReference type="Gene3D" id="3.30.70.560">
    <property type="entry name" value="7,8-Dihydro-6-hydroxymethylpterin-pyrophosphokinase HPPK"/>
    <property type="match status" value="2"/>
</dbReference>
<dbReference type="InterPro" id="IPR035907">
    <property type="entry name" value="Hppk_sf"/>
</dbReference>
<comment type="catalytic activity">
    <reaction evidence="2 13">
        <text>7,8-dihydroneopterin = 6-hydroxymethyl-7,8-dihydropterin + glycolaldehyde</text>
        <dbReference type="Rhea" id="RHEA:10540"/>
        <dbReference type="ChEBI" id="CHEBI:17001"/>
        <dbReference type="ChEBI" id="CHEBI:17071"/>
        <dbReference type="ChEBI" id="CHEBI:44841"/>
        <dbReference type="EC" id="4.1.2.25"/>
    </reaction>
</comment>
<name>C4FHB0_9BIFI</name>
<comment type="function">
    <text evidence="13">Catalyzes the conversion of 7,8-dihydroneopterin to 6-hydroxymethyl-7,8-dihydropterin.</text>
</comment>
<dbReference type="GO" id="GO:0046656">
    <property type="term" value="P:folic acid biosynthetic process"/>
    <property type="evidence" value="ECO:0007669"/>
    <property type="project" value="UniProtKB-UniRule"/>
</dbReference>
<dbReference type="NCBIfam" id="TIGR01498">
    <property type="entry name" value="folK"/>
    <property type="match status" value="1"/>
</dbReference>
<dbReference type="PANTHER" id="PTHR43071:SF1">
    <property type="entry name" value="2-AMINO-4-HYDROXY-6-HYDROXYMETHYLDIHYDROPTERIDINE PYROPHOSPHOKINASE"/>
    <property type="match status" value="1"/>
</dbReference>
<dbReference type="EC" id="4.1.2.25" evidence="13"/>
<evidence type="ECO:0000256" key="10">
    <source>
        <dbReference type="ARBA" id="ARBA00022840"/>
    </source>
</evidence>
<sequence>MDRIVLTGVHANGTHGVLEFEHERAQPFVVDATLYMDLTAAGASDDLNDTVDYGRAAKEIVAVIEGEHADLIEHLAQRIADRLLTMPPVCQVDVTVHKPHAPITVPFDDVAVSITRMRRNPAGETETESHARQSGRQDRPHHAVIAIGGNQGDTAGILRDAVRRIDALDGTQVTGVSPLYRTAAWGMADGTPDFLNAVVEITTTLTAHELLNGLQGIERDHGRTRETHWSSRTLDLDIIDYDGIESEDSELTLPHPRAWQRAFVLVPWAALNPNADLPGMHGGPVGELADGLLGEADEPPVERIASDWLSGELQAQHRQSAQPVTAPTSAGEAAVSHEAAGSQRAAETQTGTANASDAADDLQTRPAVISMESTDTDAENLFREAIVAIDGIPGNQVEGISPLYHVGNFDGPDSMSAVIQIRTKLGPRELIKALGVIESMHGKAVDLDLVDMRGVAINEPDCRVPWPSAGKRAVVLAPWMDMDPNATLGGEPVPFLLAMAQDAGRVGMLTDAWILGTGANQ</sequence>
<gene>
    <name evidence="16" type="primary">folK</name>
    <name evidence="16" type="ORF">BIFANG_03746</name>
</gene>
<keyword evidence="7 16" id="KW-0808">Transferase</keyword>
<dbReference type="InterPro" id="IPR006157">
    <property type="entry name" value="FolB_dom"/>
</dbReference>
<dbReference type="GO" id="GO:0004150">
    <property type="term" value="F:dihydroneopterin aldolase activity"/>
    <property type="evidence" value="ECO:0007669"/>
    <property type="project" value="UniProtKB-UniRule"/>
</dbReference>
<comment type="similarity">
    <text evidence="5 13">Belongs to the DHNA family.</text>
</comment>
<dbReference type="AlphaFoldDB" id="C4FHB0"/>
<dbReference type="GO" id="GO:0005524">
    <property type="term" value="F:ATP binding"/>
    <property type="evidence" value="ECO:0007669"/>
    <property type="project" value="UniProtKB-KW"/>
</dbReference>
<protein>
    <recommendedName>
        <fullName evidence="13">Bifunctional folate synthesis protein</fullName>
    </recommendedName>
    <domain>
        <recommendedName>
            <fullName evidence="13">Dihydroneopterin aldolase</fullName>
            <shortName evidence="13">DHNA</shortName>
            <ecNumber evidence="13">4.1.2.25</ecNumber>
        </recommendedName>
        <alternativeName>
            <fullName evidence="13">7,8-dihydroneopterin aldolase</fullName>
        </alternativeName>
    </domain>
    <domain>
        <recommendedName>
            <fullName evidence="13">2-amino-4-hydroxy-6-hydroxymethyldihydropteridine pyrophosphokinase</fullName>
            <ecNumber evidence="13">2.7.6.3</ecNumber>
        </recommendedName>
        <alternativeName>
            <fullName evidence="13">6-hydroxymethyl-7,8-dihydropterin pyrophosphokinase</fullName>
            <shortName evidence="13">PPPK</shortName>
        </alternativeName>
        <alternativeName>
            <fullName evidence="13">7,8-dihydro-6-hydroxymethylpterin pyrophosphokinase</fullName>
            <shortName evidence="13">HPPK</shortName>
        </alternativeName>
    </domain>
</protein>
<evidence type="ECO:0000256" key="8">
    <source>
        <dbReference type="ARBA" id="ARBA00022741"/>
    </source>
</evidence>
<feature type="compositionally biased region" description="Polar residues" evidence="14">
    <location>
        <begin position="316"/>
        <end position="328"/>
    </location>
</feature>
<dbReference type="RefSeq" id="WP_003827703.1">
    <property type="nucleotide sequence ID" value="NZ_AP012322.1"/>
</dbReference>
<dbReference type="GO" id="GO:0003848">
    <property type="term" value="F:2-amino-4-hydroxy-6-hydroxymethyldihydropteridine diphosphokinase activity"/>
    <property type="evidence" value="ECO:0007669"/>
    <property type="project" value="UniProtKB-EC"/>
</dbReference>
<evidence type="ECO:0000256" key="11">
    <source>
        <dbReference type="ARBA" id="ARBA00022909"/>
    </source>
</evidence>
<comment type="pathway">
    <text evidence="3 13">Cofactor biosynthesis; tetrahydrofolate biosynthesis; 2-amino-4-hydroxy-6-hydroxymethyl-7,8-dihydropteridine diphosphate from 7,8-dihydroneopterin triphosphate: step 3/4.</text>
</comment>
<evidence type="ECO:0000256" key="9">
    <source>
        <dbReference type="ARBA" id="ARBA00022777"/>
    </source>
</evidence>
<reference evidence="16" key="1">
    <citation type="submission" date="2009-04" db="EMBL/GenBank/DDBJ databases">
        <authorList>
            <person name="Weinstock G."/>
            <person name="Sodergren E."/>
            <person name="Clifton S."/>
            <person name="Fulton L."/>
            <person name="Fulton B."/>
            <person name="Courtney L."/>
            <person name="Fronick C."/>
            <person name="Harrison M."/>
            <person name="Strong C."/>
            <person name="Farmer C."/>
            <person name="Delahaunty K."/>
            <person name="Markovic C."/>
            <person name="Hall O."/>
            <person name="Minx P."/>
            <person name="Tomlinson C."/>
            <person name="Mitreva M."/>
            <person name="Nelson J."/>
            <person name="Hou S."/>
            <person name="Wollam A."/>
            <person name="Pepin K.H."/>
            <person name="Johnson M."/>
            <person name="Bhonagiri V."/>
            <person name="Nash W.E."/>
            <person name="Warren W."/>
            <person name="Chinwalla A."/>
            <person name="Mardis E.R."/>
            <person name="Wilson R.K."/>
        </authorList>
    </citation>
    <scope>NUCLEOTIDE SEQUENCE [LARGE SCALE GENOMIC DNA]</scope>
    <source>
        <strain evidence="16">DSM 20098</strain>
    </source>
</reference>
<feature type="compositionally biased region" description="Basic and acidic residues" evidence="14">
    <location>
        <begin position="127"/>
        <end position="140"/>
    </location>
</feature>
<dbReference type="FunFam" id="3.30.1130.10:FF:000003">
    <property type="entry name" value="7,8-dihydroneopterin aldolase"/>
    <property type="match status" value="1"/>
</dbReference>
<feature type="region of interest" description="Disordered" evidence="14">
    <location>
        <begin position="119"/>
        <end position="140"/>
    </location>
</feature>
<dbReference type="EC" id="2.7.6.3" evidence="13"/>